<gene>
    <name evidence="1" type="ORF">NCTC4101_00527</name>
</gene>
<sequence length="106" mass="12147">MNIIIERNPTSKKYCEKVEIRSLGKAGRLARMFAKSRQQKIKTGKTHRISTALSLSEVRSTVNLEQMAAKYQATKPNYHKGEIGVNTVRATQKIRRGCRELVRIQF</sequence>
<name>A0A486XB25_9PAST</name>
<dbReference type="AlphaFoldDB" id="A0A486XB25"/>
<reference evidence="1" key="1">
    <citation type="submission" date="2019-03" db="EMBL/GenBank/DDBJ databases">
        <authorList>
            <consortium name="Pathogen Informatics"/>
        </authorList>
    </citation>
    <scope>NUCLEOTIDE SEQUENCE</scope>
    <source>
        <strain evidence="1">Unknown</strain>
    </source>
</reference>
<evidence type="ECO:0000313" key="1">
    <source>
        <dbReference type="EMBL" id="VGM95166.1"/>
    </source>
</evidence>
<proteinExistence type="predicted"/>
<accession>A0A486XB25</accession>
<protein>
    <submittedName>
        <fullName evidence="1">Uncharacterized protein</fullName>
    </submittedName>
</protein>
<organism evidence="1">
    <name type="scientific">uncultured Avibacterium sp</name>
    <dbReference type="NCBI Taxonomy" id="1936169"/>
    <lineage>
        <taxon>Bacteria</taxon>
        <taxon>Pseudomonadati</taxon>
        <taxon>Pseudomonadota</taxon>
        <taxon>Gammaproteobacteria</taxon>
        <taxon>Pasteurellales</taxon>
        <taxon>Pasteurellaceae</taxon>
        <taxon>Avibacterium</taxon>
        <taxon>environmental samples</taxon>
    </lineage>
</organism>
<dbReference type="EMBL" id="CAAHDN010000007">
    <property type="protein sequence ID" value="VGM95166.1"/>
    <property type="molecule type" value="Genomic_DNA"/>
</dbReference>